<dbReference type="PANTHER" id="PTHR21248">
    <property type="entry name" value="CARDIOLIPIN SYNTHASE"/>
    <property type="match status" value="1"/>
</dbReference>
<gene>
    <name evidence="2" type="ORF">SAMN04488540_103185</name>
</gene>
<dbReference type="SMART" id="SM00155">
    <property type="entry name" value="PLDc"/>
    <property type="match status" value="2"/>
</dbReference>
<dbReference type="SUPFAM" id="SSF56024">
    <property type="entry name" value="Phospholipase D/nuclease"/>
    <property type="match status" value="2"/>
</dbReference>
<dbReference type="InterPro" id="IPR001736">
    <property type="entry name" value="PLipase_D/transphosphatidylase"/>
</dbReference>
<organism evidence="2 3">
    <name type="scientific">Ferrimonas sediminum</name>
    <dbReference type="NCBI Taxonomy" id="718193"/>
    <lineage>
        <taxon>Bacteria</taxon>
        <taxon>Pseudomonadati</taxon>
        <taxon>Pseudomonadota</taxon>
        <taxon>Gammaproteobacteria</taxon>
        <taxon>Alteromonadales</taxon>
        <taxon>Ferrimonadaceae</taxon>
        <taxon>Ferrimonas</taxon>
    </lineage>
</organism>
<feature type="domain" description="PLD phosphodiesterase" evidence="1">
    <location>
        <begin position="163"/>
        <end position="190"/>
    </location>
</feature>
<dbReference type="InterPro" id="IPR025202">
    <property type="entry name" value="PLD-like_dom"/>
</dbReference>
<dbReference type="Proteomes" id="UP000199527">
    <property type="component" value="Unassembled WGS sequence"/>
</dbReference>
<dbReference type="PROSITE" id="PS51257">
    <property type="entry name" value="PROKAR_LIPOPROTEIN"/>
    <property type="match status" value="1"/>
</dbReference>
<proteinExistence type="predicted"/>
<dbReference type="PROSITE" id="PS50035">
    <property type="entry name" value="PLD"/>
    <property type="match status" value="2"/>
</dbReference>
<dbReference type="Pfam" id="PF13091">
    <property type="entry name" value="PLDc_2"/>
    <property type="match status" value="2"/>
</dbReference>
<dbReference type="GO" id="GO:0030572">
    <property type="term" value="F:phosphatidyltransferase activity"/>
    <property type="evidence" value="ECO:0007669"/>
    <property type="project" value="UniProtKB-ARBA"/>
</dbReference>
<dbReference type="RefSeq" id="WP_090363115.1">
    <property type="nucleotide sequence ID" value="NZ_FNEM01000003.1"/>
</dbReference>
<accession>A0A1G8NNP6</accession>
<protein>
    <submittedName>
        <fullName evidence="2">Phosphatidylserine/phosphatidylglycerophosphate/cardiolipin synthase</fullName>
    </submittedName>
</protein>
<dbReference type="AlphaFoldDB" id="A0A1G8NNP6"/>
<dbReference type="CDD" id="cd09111">
    <property type="entry name" value="PLDc_ymdC_like_1"/>
    <property type="match status" value="1"/>
</dbReference>
<keyword evidence="3" id="KW-1185">Reference proteome</keyword>
<evidence type="ECO:0000313" key="3">
    <source>
        <dbReference type="Proteomes" id="UP000199527"/>
    </source>
</evidence>
<dbReference type="GO" id="GO:0032049">
    <property type="term" value="P:cardiolipin biosynthetic process"/>
    <property type="evidence" value="ECO:0007669"/>
    <property type="project" value="UniProtKB-ARBA"/>
</dbReference>
<evidence type="ECO:0000313" key="2">
    <source>
        <dbReference type="EMBL" id="SDI81921.1"/>
    </source>
</evidence>
<name>A0A1G8NNP6_9GAMM</name>
<dbReference type="PANTHER" id="PTHR21248:SF12">
    <property type="entry name" value="CARDIOLIPIN SYNTHASE C"/>
    <property type="match status" value="1"/>
</dbReference>
<dbReference type="OrthoDB" id="9814092at2"/>
<dbReference type="EMBL" id="FNEM01000003">
    <property type="protein sequence ID" value="SDI81921.1"/>
    <property type="molecule type" value="Genomic_DNA"/>
</dbReference>
<reference evidence="3" key="1">
    <citation type="submission" date="2016-10" db="EMBL/GenBank/DDBJ databases">
        <authorList>
            <person name="Varghese N."/>
            <person name="Submissions S."/>
        </authorList>
    </citation>
    <scope>NUCLEOTIDE SEQUENCE [LARGE SCALE GENOMIC DNA]</scope>
    <source>
        <strain evidence="3">DSM 23317</strain>
    </source>
</reference>
<feature type="domain" description="PLD phosphodiesterase" evidence="1">
    <location>
        <begin position="401"/>
        <end position="428"/>
    </location>
</feature>
<dbReference type="Gene3D" id="3.30.870.10">
    <property type="entry name" value="Endonuclease Chain A"/>
    <property type="match status" value="2"/>
</dbReference>
<sequence>MTLVARILLLALPVVIAGCATSLPQVSKPESYAIAPDTNQQAWESIQALQQAHPGQSGVYPIGDGREAFIARLQAATDAQASIDLQTYIYRDDDTGRAVLWSLWQAAERGVRIRLLLDDMQTSGNDEALAVLHQHPEIQVRLFNPFTKRQWRGLELVGSFDRTNRRMHNKAFIVDNSVAITGGRNIGDEYFDASHDIAFGDFDVLLIGPAVIDISTQFDDYWNSDYAIPVDALVETTRSTNPAEITRAFEQRIDADKKQQQAYIDSLYETELVTHLERGELPLYWSRTRVVADSPHKADSSSPESSLMVDALAEEFRRSNDSLLLVSPYFVPGQAGADNLVAMARRGLKISIITNSLAATDVVAVHSGYRGYRQQLLEAGIALYETKRRPGIKPGSWAASSQASLHAKTMVFDHRTLFVGSFNLDPRSALINTEMGVLFDSPKLAKLMTQSLEKQIPKSTYRLSLEDGELRWHDDQTGAVLSSEPDASVWRRMGAWLMTWLPIEDQL</sequence>
<dbReference type="CDD" id="cd09113">
    <property type="entry name" value="PLDc_ymdC_like_2"/>
    <property type="match status" value="1"/>
</dbReference>
<evidence type="ECO:0000259" key="1">
    <source>
        <dbReference type="PROSITE" id="PS50035"/>
    </source>
</evidence>